<feature type="binding site" evidence="1">
    <location>
        <position position="129"/>
    </location>
    <ligand>
        <name>a divalent metal cation</name>
        <dbReference type="ChEBI" id="CHEBI:60240"/>
        <label>2</label>
    </ligand>
</feature>
<dbReference type="CDD" id="cd01310">
    <property type="entry name" value="TatD_DNAse"/>
    <property type="match status" value="1"/>
</dbReference>
<dbReference type="Pfam" id="PF01026">
    <property type="entry name" value="TatD_DNase"/>
    <property type="match status" value="1"/>
</dbReference>
<dbReference type="SUPFAM" id="SSF51556">
    <property type="entry name" value="Metallo-dependent hydrolases"/>
    <property type="match status" value="1"/>
</dbReference>
<reference evidence="2" key="1">
    <citation type="submission" date="2021-01" db="EMBL/GenBank/DDBJ databases">
        <title>Modified the classification status of verrucomicrobia.</title>
        <authorList>
            <person name="Feng X."/>
        </authorList>
    </citation>
    <scope>NUCLEOTIDE SEQUENCE</scope>
    <source>
        <strain evidence="2">KCTC 13126</strain>
    </source>
</reference>
<dbReference type="Proteomes" id="UP000617628">
    <property type="component" value="Unassembled WGS sequence"/>
</dbReference>
<name>A0A934S1C5_9BACT</name>
<proteinExistence type="predicted"/>
<feature type="binding site" evidence="1">
    <location>
        <position position="7"/>
    </location>
    <ligand>
        <name>a divalent metal cation</name>
        <dbReference type="ChEBI" id="CHEBI:60240"/>
        <label>1</label>
    </ligand>
</feature>
<dbReference type="GO" id="GO:0046872">
    <property type="term" value="F:metal ion binding"/>
    <property type="evidence" value="ECO:0007669"/>
    <property type="project" value="UniProtKB-KW"/>
</dbReference>
<keyword evidence="2" id="KW-0378">Hydrolase</keyword>
<dbReference type="GO" id="GO:0016788">
    <property type="term" value="F:hydrolase activity, acting on ester bonds"/>
    <property type="evidence" value="ECO:0007669"/>
    <property type="project" value="InterPro"/>
</dbReference>
<accession>A0A934S1C5</accession>
<dbReference type="PIRSF" id="PIRSF005902">
    <property type="entry name" value="DNase_TatD"/>
    <property type="match status" value="1"/>
</dbReference>
<feature type="binding site" evidence="1">
    <location>
        <position position="204"/>
    </location>
    <ligand>
        <name>a divalent metal cation</name>
        <dbReference type="ChEBI" id="CHEBI:60240"/>
        <label>1</label>
    </ligand>
</feature>
<dbReference type="RefSeq" id="WP_200359653.1">
    <property type="nucleotide sequence ID" value="NZ_JAENIL010000098.1"/>
</dbReference>
<gene>
    <name evidence="2" type="ORF">JIN87_26960</name>
</gene>
<feature type="binding site" evidence="1">
    <location>
        <position position="93"/>
    </location>
    <ligand>
        <name>a divalent metal cation</name>
        <dbReference type="ChEBI" id="CHEBI:60240"/>
        <label>1</label>
    </ligand>
</feature>
<dbReference type="AlphaFoldDB" id="A0A934S1C5"/>
<feature type="binding site" evidence="1">
    <location>
        <position position="9"/>
    </location>
    <ligand>
        <name>a divalent metal cation</name>
        <dbReference type="ChEBI" id="CHEBI:60240"/>
        <label>1</label>
    </ligand>
</feature>
<keyword evidence="3" id="KW-1185">Reference proteome</keyword>
<evidence type="ECO:0000313" key="3">
    <source>
        <dbReference type="Proteomes" id="UP000617628"/>
    </source>
</evidence>
<feature type="binding site" evidence="1">
    <location>
        <position position="154"/>
    </location>
    <ligand>
        <name>a divalent metal cation</name>
        <dbReference type="ChEBI" id="CHEBI:60240"/>
        <label>2</label>
    </ligand>
</feature>
<dbReference type="PANTHER" id="PTHR47176:SF1">
    <property type="entry name" value="OS04G0577500 PROTEIN"/>
    <property type="match status" value="1"/>
</dbReference>
<dbReference type="Gene3D" id="3.20.20.140">
    <property type="entry name" value="Metal-dependent hydrolases"/>
    <property type="match status" value="1"/>
</dbReference>
<dbReference type="InterPro" id="IPR001130">
    <property type="entry name" value="TatD-like"/>
</dbReference>
<sequence length="264" mass="30149">MEYYDAHCHLQDPRIVSNLDEVIRLYSELGVKEVVVNGTCEEDWKVVAGLCDSQTVLRPSFGLHPWKVGEASENWESRLLELLDRFPGSGVGEIGIDRWIEGHDLTVQEPAFLWQLDQAAKRNRPVSIHCLRAWGRMLDLLRSNPVPERGFLLHSFGGSREMVPAFVKLGAYFSLSGYFSHERKEKQRSAFRAVPFDRLLIETDAPDMRGADRGGMYRIGGDYELNHPANIVSVYAFAAELYEVPVEALTLQVAENYRRFFETR</sequence>
<evidence type="ECO:0000256" key="1">
    <source>
        <dbReference type="PIRSR" id="PIRSR005902-1"/>
    </source>
</evidence>
<keyword evidence="1" id="KW-0479">Metal-binding</keyword>
<dbReference type="PANTHER" id="PTHR47176">
    <property type="entry name" value="OSJNBA0020J04.13 PROTEIN"/>
    <property type="match status" value="1"/>
</dbReference>
<dbReference type="EMBL" id="JAENIL010000098">
    <property type="protein sequence ID" value="MBK1880556.1"/>
    <property type="molecule type" value="Genomic_DNA"/>
</dbReference>
<organism evidence="2 3">
    <name type="scientific">Pelagicoccus mobilis</name>
    <dbReference type="NCBI Taxonomy" id="415221"/>
    <lineage>
        <taxon>Bacteria</taxon>
        <taxon>Pseudomonadati</taxon>
        <taxon>Verrucomicrobiota</taxon>
        <taxon>Opitutia</taxon>
        <taxon>Puniceicoccales</taxon>
        <taxon>Pelagicoccaceae</taxon>
        <taxon>Pelagicoccus</taxon>
    </lineage>
</organism>
<comment type="caution">
    <text evidence="2">The sequence shown here is derived from an EMBL/GenBank/DDBJ whole genome shotgun (WGS) entry which is preliminary data.</text>
</comment>
<evidence type="ECO:0000313" key="2">
    <source>
        <dbReference type="EMBL" id="MBK1880556.1"/>
    </source>
</evidence>
<dbReference type="InterPro" id="IPR032466">
    <property type="entry name" value="Metal_Hydrolase"/>
</dbReference>
<protein>
    <submittedName>
        <fullName evidence="2">TatD family hydrolase</fullName>
    </submittedName>
</protein>